<dbReference type="Proteomes" id="UP000077202">
    <property type="component" value="Unassembled WGS sequence"/>
</dbReference>
<dbReference type="PANTHER" id="PTHR13464:SF0">
    <property type="entry name" value="SAP30-BINDING PROTEIN"/>
    <property type="match status" value="1"/>
</dbReference>
<reference evidence="2" key="2">
    <citation type="journal article" date="2019" name="Curr. Biol.">
        <title>Chromatin organization in early land plants reveals an ancestral association between H3K27me3, transposons, and constitutive heterochromatin.</title>
        <authorList>
            <person name="Montgomery S.A."/>
            <person name="Tanizawa Y."/>
            <person name="Galik B."/>
            <person name="Wang N."/>
            <person name="Ito T."/>
            <person name="Mochizuki T."/>
            <person name="Akimcheva S."/>
            <person name="Bowman J."/>
            <person name="Cognat V."/>
            <person name="Drouard L."/>
            <person name="Ekker H."/>
            <person name="Houng S."/>
            <person name="Kohchi T."/>
            <person name="Lin S."/>
            <person name="Liu L.D."/>
            <person name="Nakamura Y."/>
            <person name="Valeeva L.R."/>
            <person name="Shakirov E.V."/>
            <person name="Shippen D.E."/>
            <person name="Wei W."/>
            <person name="Yagura M."/>
            <person name="Yamaoka S."/>
            <person name="Yamato K.T."/>
            <person name="Liu C."/>
            <person name="Berger F."/>
        </authorList>
    </citation>
    <scope>NUCLEOTIDE SEQUENCE [LARGE SCALE GENOMIC DNA]</scope>
    <source>
        <strain evidence="2">Tak-1</strain>
    </source>
</reference>
<evidence type="ECO:0000313" key="4">
    <source>
        <dbReference type="Proteomes" id="UP000077202"/>
    </source>
</evidence>
<evidence type="ECO:0000313" key="3">
    <source>
        <dbReference type="EMBL" id="OAE18663.1"/>
    </source>
</evidence>
<name>A0A176VDP9_MARPO</name>
<evidence type="ECO:0000256" key="1">
    <source>
        <dbReference type="SAM" id="MobiDB-lite"/>
    </source>
</evidence>
<feature type="compositionally biased region" description="Acidic residues" evidence="1">
    <location>
        <begin position="19"/>
        <end position="36"/>
    </location>
</feature>
<evidence type="ECO:0008006" key="6">
    <source>
        <dbReference type="Google" id="ProtNLM"/>
    </source>
</evidence>
<dbReference type="Pfam" id="PF07818">
    <property type="entry name" value="HCNGP"/>
    <property type="match status" value="1"/>
</dbReference>
<evidence type="ECO:0000313" key="5">
    <source>
        <dbReference type="Proteomes" id="UP001162541"/>
    </source>
</evidence>
<evidence type="ECO:0000313" key="2">
    <source>
        <dbReference type="EMBL" id="BBN04494.1"/>
    </source>
</evidence>
<feature type="compositionally biased region" description="Basic and acidic residues" evidence="1">
    <location>
        <begin position="375"/>
        <end position="387"/>
    </location>
</feature>
<feature type="region of interest" description="Disordered" evidence="1">
    <location>
        <begin position="367"/>
        <end position="406"/>
    </location>
</feature>
<reference evidence="3 4" key="1">
    <citation type="submission" date="2016-03" db="EMBL/GenBank/DDBJ databases">
        <title>Mechanisms controlling the formation of the plant cell surface in tip-growing cells are functionally conserved among land plants.</title>
        <authorList>
            <person name="Honkanen S."/>
            <person name="Jones V.A."/>
            <person name="Morieri G."/>
            <person name="Champion C."/>
            <person name="Hetherington A.J."/>
            <person name="Kelly S."/>
            <person name="Saint-Marcoux D."/>
            <person name="Proust H."/>
            <person name="Prescott H."/>
            <person name="Dolan L."/>
        </authorList>
    </citation>
    <scope>NUCLEOTIDE SEQUENCE [LARGE SCALE GENOMIC DNA]</scope>
    <source>
        <strain evidence="4">cv. Tak-1 and cv. Tak-2</strain>
        <tissue evidence="3">Whole gametophyte</tissue>
    </source>
</reference>
<accession>A0A176VDP9</accession>
<dbReference type="AlphaFoldDB" id="A0A176VDP9"/>
<dbReference type="InterPro" id="IPR012479">
    <property type="entry name" value="SAP30BP"/>
</dbReference>
<organism evidence="3 4">
    <name type="scientific">Marchantia polymorpha subsp. ruderalis</name>
    <dbReference type="NCBI Taxonomy" id="1480154"/>
    <lineage>
        <taxon>Eukaryota</taxon>
        <taxon>Viridiplantae</taxon>
        <taxon>Streptophyta</taxon>
        <taxon>Embryophyta</taxon>
        <taxon>Marchantiophyta</taxon>
        <taxon>Marchantiopsida</taxon>
        <taxon>Marchantiidae</taxon>
        <taxon>Marchantiales</taxon>
        <taxon>Marchantiaceae</taxon>
        <taxon>Marchantia</taxon>
    </lineage>
</organism>
<gene>
    <name evidence="3" type="ORF">AXG93_3810s1340</name>
    <name evidence="2" type="ORF">Mp_3g05140</name>
</gene>
<reference evidence="5" key="3">
    <citation type="journal article" date="2020" name="Curr. Biol.">
        <title>Chromatin organization in early land plants reveals an ancestral association between H3K27me3, transposons, and constitutive heterochromatin.</title>
        <authorList>
            <person name="Montgomery S.A."/>
            <person name="Tanizawa Y."/>
            <person name="Galik B."/>
            <person name="Wang N."/>
            <person name="Ito T."/>
            <person name="Mochizuki T."/>
            <person name="Akimcheva S."/>
            <person name="Bowman J.L."/>
            <person name="Cognat V."/>
            <person name="Marechal-Drouard L."/>
            <person name="Ekker H."/>
            <person name="Hong S.F."/>
            <person name="Kohchi T."/>
            <person name="Lin S.S."/>
            <person name="Liu L.D."/>
            <person name="Nakamura Y."/>
            <person name="Valeeva L.R."/>
            <person name="Shakirov E.V."/>
            <person name="Shippen D.E."/>
            <person name="Wei W.L."/>
            <person name="Yagura M."/>
            <person name="Yamaoka S."/>
            <person name="Yamato K.T."/>
            <person name="Liu C."/>
            <person name="Berger F."/>
        </authorList>
    </citation>
    <scope>NUCLEOTIDE SEQUENCE [LARGE SCALE GENOMIC DNA]</scope>
    <source>
        <strain evidence="5">Tak-1</strain>
    </source>
</reference>
<dbReference type="PANTHER" id="PTHR13464">
    <property type="entry name" value="TRANSCRIPTIONAL REGULATOR PROTEIN HCNGP"/>
    <property type="match status" value="1"/>
</dbReference>
<dbReference type="Proteomes" id="UP001162541">
    <property type="component" value="Chromosome 3"/>
</dbReference>
<feature type="compositionally biased region" description="Polar residues" evidence="1">
    <location>
        <begin position="144"/>
        <end position="156"/>
    </location>
</feature>
<proteinExistence type="predicted"/>
<dbReference type="GO" id="GO:0005634">
    <property type="term" value="C:nucleus"/>
    <property type="evidence" value="ECO:0007669"/>
    <property type="project" value="TreeGrafter"/>
</dbReference>
<dbReference type="EMBL" id="LVLJ01004027">
    <property type="protein sequence ID" value="OAE18663.1"/>
    <property type="molecule type" value="Genomic_DNA"/>
</dbReference>
<feature type="region of interest" description="Disordered" evidence="1">
    <location>
        <begin position="13"/>
        <end position="51"/>
    </location>
</feature>
<keyword evidence="4" id="KW-1185">Reference proteome</keyword>
<protein>
    <recommendedName>
        <fullName evidence="6">SAP30-binding protein</fullName>
    </recommendedName>
</protein>
<feature type="region of interest" description="Disordered" evidence="1">
    <location>
        <begin position="82"/>
        <end position="163"/>
    </location>
</feature>
<dbReference type="EMBL" id="AP019868">
    <property type="protein sequence ID" value="BBN04494.1"/>
    <property type="molecule type" value="Genomic_DNA"/>
</dbReference>
<sequence length="406" mass="43633">MAGKRKAEGIALLSVYAGSDDDDDAASESSDEEEENQRENEQEVGAPLAADVTSGDVVGAVSAPRAGVRVAASGLGIVDYAHDEAAASPEPGEDVEADNDGRPPESELEVDNGNLQVSPNGIDASTPSKVTTPKLEGNLDGSGAIQSGETANTQDESGGEVDKEQSQVSVAMELDVLHDFLPPAPTATYSEELQTKFSKYLALKKTGRSLNEQLRNTKGYRNPDFLQRAVKYHEIDQIGSCFKKEVFDPHGYDQADYYDALALEQRREAERKEQERKQNQSQRVDFVRGGMQGGLGVTKPTLPLIHKIVTVTTSTETVKVDARSSKKSKWDKVELEGRSAQSIAADAIAAANVHAALLSASANAGAGYASFAQQRRREAEEKLRATEKNALTSSSSKVEKKPHNRS</sequence>
<feature type="compositionally biased region" description="Polar residues" evidence="1">
    <location>
        <begin position="113"/>
        <end position="131"/>
    </location>
</feature>
<dbReference type="GO" id="GO:0006355">
    <property type="term" value="P:regulation of DNA-templated transcription"/>
    <property type="evidence" value="ECO:0007669"/>
    <property type="project" value="InterPro"/>
</dbReference>
<feature type="compositionally biased region" description="Basic and acidic residues" evidence="1">
    <location>
        <begin position="397"/>
        <end position="406"/>
    </location>
</feature>